<evidence type="ECO:0000313" key="2">
    <source>
        <dbReference type="EMBL" id="OMI04026.1"/>
    </source>
</evidence>
<dbReference type="AlphaFoldDB" id="A0A1R1S047"/>
<feature type="region of interest" description="Disordered" evidence="1">
    <location>
        <begin position="1"/>
        <end position="32"/>
    </location>
</feature>
<evidence type="ECO:0000256" key="1">
    <source>
        <dbReference type="SAM" id="MobiDB-lite"/>
    </source>
</evidence>
<organism evidence="2 3">
    <name type="scientific">Bacillus swezeyi</name>
    <dbReference type="NCBI Taxonomy" id="1925020"/>
    <lineage>
        <taxon>Bacteria</taxon>
        <taxon>Bacillati</taxon>
        <taxon>Bacillota</taxon>
        <taxon>Bacilli</taxon>
        <taxon>Bacillales</taxon>
        <taxon>Bacillaceae</taxon>
        <taxon>Bacillus</taxon>
    </lineage>
</organism>
<keyword evidence="3" id="KW-1185">Reference proteome</keyword>
<name>A0A1R1S047_9BACI</name>
<sequence length="79" mass="8538">MEPVNAEGSLPSKGMQTQAGKPDWLRAHGLSERNDISLRKERGGYYSLYGEFGTPVNPAAEDQIPGTRLTLHGAGKGIR</sequence>
<dbReference type="Proteomes" id="UP000187367">
    <property type="component" value="Unassembled WGS sequence"/>
</dbReference>
<proteinExistence type="predicted"/>
<accession>A0A1R1S047</accession>
<dbReference type="EMBL" id="MTJL01000027">
    <property type="protein sequence ID" value="OMI04026.1"/>
    <property type="molecule type" value="Genomic_DNA"/>
</dbReference>
<feature type="compositionally biased region" description="Basic and acidic residues" evidence="1">
    <location>
        <begin position="23"/>
        <end position="32"/>
    </location>
</feature>
<evidence type="ECO:0000313" key="3">
    <source>
        <dbReference type="Proteomes" id="UP000187367"/>
    </source>
</evidence>
<protein>
    <submittedName>
        <fullName evidence="2">Uncharacterized protein</fullName>
    </submittedName>
</protein>
<feature type="region of interest" description="Disordered" evidence="1">
    <location>
        <begin position="59"/>
        <end position="79"/>
    </location>
</feature>
<reference evidence="2 3" key="1">
    <citation type="submission" date="2017-01" db="EMBL/GenBank/DDBJ databases">
        <title>Bacillus phylogenomics.</title>
        <authorList>
            <person name="Dunlap C."/>
        </authorList>
    </citation>
    <scope>NUCLEOTIDE SEQUENCE [LARGE SCALE GENOMIC DNA]</scope>
    <source>
        <strain evidence="2 3">NRRL B-41282</strain>
    </source>
</reference>
<accession>A0A1R1QIJ4</accession>
<comment type="caution">
    <text evidence="2">The sequence shown here is derived from an EMBL/GenBank/DDBJ whole genome shotgun (WGS) entry which is preliminary data.</text>
</comment>
<gene>
    <name evidence="2" type="ORF">BW143_14360</name>
</gene>
<dbReference type="RefSeq" id="WP_076760825.1">
    <property type="nucleotide sequence ID" value="NZ_JARMMH010000011.1"/>
</dbReference>